<evidence type="ECO:0000256" key="4">
    <source>
        <dbReference type="ARBA" id="ARBA00022827"/>
    </source>
</evidence>
<evidence type="ECO:0000313" key="9">
    <source>
        <dbReference type="EMBL" id="RMB83731.1"/>
    </source>
</evidence>
<keyword evidence="5" id="KW-0521">NADP</keyword>
<dbReference type="InterPro" id="IPR050775">
    <property type="entry name" value="FAD-binding_Monooxygenases"/>
</dbReference>
<keyword evidence="4" id="KW-0274">FAD</keyword>
<dbReference type="Pfam" id="PF13738">
    <property type="entry name" value="Pyr_redox_3"/>
    <property type="match status" value="1"/>
</dbReference>
<comment type="similarity">
    <text evidence="2">Belongs to the FAD-binding monooxygenase family.</text>
</comment>
<comment type="caution">
    <text evidence="9">The sequence shown here is derived from an EMBL/GenBank/DDBJ whole genome shotgun (WGS) entry which is preliminary data.</text>
</comment>
<proteinExistence type="inferred from homology"/>
<dbReference type="PANTHER" id="PTHR43098:SF4">
    <property type="entry name" value="BLR3857 PROTEIN"/>
    <property type="match status" value="1"/>
</dbReference>
<dbReference type="GO" id="GO:0016709">
    <property type="term" value="F:oxidoreductase activity, acting on paired donors, with incorporation or reduction of molecular oxygen, NAD(P)H as one donor, and incorporation of one atom of oxygen"/>
    <property type="evidence" value="ECO:0007669"/>
    <property type="project" value="UniProtKB-ARBA"/>
</dbReference>
<evidence type="ECO:0000256" key="1">
    <source>
        <dbReference type="ARBA" id="ARBA00001974"/>
    </source>
</evidence>
<evidence type="ECO:0000256" key="6">
    <source>
        <dbReference type="ARBA" id="ARBA00023002"/>
    </source>
</evidence>
<dbReference type="Proteomes" id="UP000270471">
    <property type="component" value="Unassembled WGS sequence"/>
</dbReference>
<accession>A0A3M0I277</accession>
<organism evidence="9 10">
    <name type="scientific">Streptomyces shenzhenensis</name>
    <dbReference type="NCBI Taxonomy" id="943815"/>
    <lineage>
        <taxon>Bacteria</taxon>
        <taxon>Bacillati</taxon>
        <taxon>Actinomycetota</taxon>
        <taxon>Actinomycetes</taxon>
        <taxon>Kitasatosporales</taxon>
        <taxon>Streptomycetaceae</taxon>
        <taxon>Streptomyces</taxon>
    </lineage>
</organism>
<evidence type="ECO:0000313" key="10">
    <source>
        <dbReference type="Proteomes" id="UP000270471"/>
    </source>
</evidence>
<keyword evidence="6" id="KW-0560">Oxidoreductase</keyword>
<comment type="cofactor">
    <cofactor evidence="1">
        <name>FAD</name>
        <dbReference type="ChEBI" id="CHEBI:57692"/>
    </cofactor>
</comment>
<name>A0A3M0I277_9ACTN</name>
<evidence type="ECO:0000256" key="8">
    <source>
        <dbReference type="SAM" id="MobiDB-lite"/>
    </source>
</evidence>
<sequence>MQVEDSQRLRDRYRAERDKRAQAGGRRDVADLTGPLERYLDDPHTPFRPRAGLRTEADVLVVGAGMSGLVTGARLRQAGLDDVMLVDAAGDVGGVWYWNRYPGARCDVESLIYLPFLEEVGTLPTERYATASEIRGYLTTLADHFGLRQRALFHTRVLGMTWHEHDAAWQVGTDRGDRIRARHVVIANGPLSMPKLPDVPGIKDMTCHSFHTSRWDYAYTGGGPDAPMTGLADKAVGVVGTGATAIQCVPALAESAAHLYIFQRTPSTVARRDNGPVDVAAVESWKPGWQWERVQNFSAVLNGLPVKQDLVGDGWTELYRDVLFRPEFSTLPPDQAREARTHADLRRMDGIRARVSATVRDQSVAELLKPYYDYFCKRPGFHDEYLEVFNRPDVTLVDAARGGLQEISGNRLRVDGSDYEVDCLVFATGFEWNTPYVHKIGFDPVGREGMSLGEKWRNGPRTLHGVMTNGFPNLFIIPLPNSQSVVTENFAHSIQENAGHIAHLIAATAGQGMAAVEVTAEAEDEWCRIILQRRRDDAAFLEACTPGRSNSEGHPELRSPLSSNFGGGVFEFFRLLADWRDEGSLPGLHLSPR</sequence>
<keyword evidence="7 9" id="KW-0503">Monooxygenase</keyword>
<feature type="region of interest" description="Disordered" evidence="8">
    <location>
        <begin position="1"/>
        <end position="27"/>
    </location>
</feature>
<dbReference type="PRINTS" id="PR00420">
    <property type="entry name" value="RNGMNOXGNASE"/>
</dbReference>
<dbReference type="InterPro" id="IPR036188">
    <property type="entry name" value="FAD/NAD-bd_sf"/>
</dbReference>
<evidence type="ECO:0000256" key="3">
    <source>
        <dbReference type="ARBA" id="ARBA00022630"/>
    </source>
</evidence>
<dbReference type="EMBL" id="PENI01000014">
    <property type="protein sequence ID" value="RMB83731.1"/>
    <property type="molecule type" value="Genomic_DNA"/>
</dbReference>
<dbReference type="SUPFAM" id="SSF51905">
    <property type="entry name" value="FAD/NAD(P)-binding domain"/>
    <property type="match status" value="1"/>
</dbReference>
<protein>
    <submittedName>
        <fullName evidence="9">Monooxygenase</fullName>
    </submittedName>
</protein>
<evidence type="ECO:0000256" key="7">
    <source>
        <dbReference type="ARBA" id="ARBA00023033"/>
    </source>
</evidence>
<evidence type="ECO:0000256" key="5">
    <source>
        <dbReference type="ARBA" id="ARBA00022857"/>
    </source>
</evidence>
<dbReference type="Gene3D" id="3.50.50.60">
    <property type="entry name" value="FAD/NAD(P)-binding domain"/>
    <property type="match status" value="2"/>
</dbReference>
<dbReference type="OrthoDB" id="5168853at2"/>
<evidence type="ECO:0000256" key="2">
    <source>
        <dbReference type="ARBA" id="ARBA00010139"/>
    </source>
</evidence>
<dbReference type="AlphaFoldDB" id="A0A3M0I277"/>
<keyword evidence="10" id="KW-1185">Reference proteome</keyword>
<reference evidence="9 10" key="1">
    <citation type="submission" date="2017-11" db="EMBL/GenBank/DDBJ databases">
        <title>Draft genome of actinobacteria isolated from guarana (Paullinia cupana (Mart.) Ducke.</title>
        <authorList>
            <person name="Siqueira K.A."/>
            <person name="Liotti R.G."/>
            <person name="Mendes T.A.O."/>
            <person name="Soares M.A."/>
        </authorList>
    </citation>
    <scope>NUCLEOTIDE SEQUENCE [LARGE SCALE GENOMIC DNA]</scope>
    <source>
        <strain evidence="9 10">193</strain>
    </source>
</reference>
<dbReference type="PANTHER" id="PTHR43098">
    <property type="entry name" value="L-ORNITHINE N(5)-MONOOXYGENASE-RELATED"/>
    <property type="match status" value="1"/>
</dbReference>
<dbReference type="RefSeq" id="WP_121891355.1">
    <property type="nucleotide sequence ID" value="NZ_PENI01000014.1"/>
</dbReference>
<keyword evidence="3" id="KW-0285">Flavoprotein</keyword>
<gene>
    <name evidence="9" type="ORF">CTZ28_21655</name>
</gene>